<dbReference type="GO" id="GO:0005344">
    <property type="term" value="F:oxygen carrier activity"/>
    <property type="evidence" value="ECO:0007669"/>
    <property type="project" value="UniProtKB-KW"/>
</dbReference>
<dbReference type="AlphaFoldDB" id="A0A811L6F5"/>
<dbReference type="InterPro" id="IPR000971">
    <property type="entry name" value="Globin"/>
</dbReference>
<dbReference type="CDD" id="cd01040">
    <property type="entry name" value="Mb-like"/>
    <property type="match status" value="1"/>
</dbReference>
<gene>
    <name evidence="9" type="ORF">BOKJ2_LOCUS10580</name>
</gene>
<dbReference type="PANTHER" id="PTHR46458:SF1">
    <property type="entry name" value="GEO09476P1"/>
    <property type="match status" value="1"/>
</dbReference>
<dbReference type="Proteomes" id="UP000783686">
    <property type="component" value="Unassembled WGS sequence"/>
</dbReference>
<evidence type="ECO:0000256" key="5">
    <source>
        <dbReference type="ARBA" id="ARBA00023004"/>
    </source>
</evidence>
<dbReference type="SUPFAM" id="SSF46458">
    <property type="entry name" value="Globin-like"/>
    <property type="match status" value="1"/>
</dbReference>
<evidence type="ECO:0000256" key="3">
    <source>
        <dbReference type="ARBA" id="ARBA00022621"/>
    </source>
</evidence>
<dbReference type="GO" id="GO:0020037">
    <property type="term" value="F:heme binding"/>
    <property type="evidence" value="ECO:0007669"/>
    <property type="project" value="InterPro"/>
</dbReference>
<dbReference type="PANTHER" id="PTHR46458">
    <property type="entry name" value="BLR2807 PROTEIN"/>
    <property type="match status" value="1"/>
</dbReference>
<dbReference type="EMBL" id="CAJFDH010000005">
    <property type="protein sequence ID" value="CAD5223810.1"/>
    <property type="molecule type" value="Genomic_DNA"/>
</dbReference>
<feature type="region of interest" description="Disordered" evidence="7">
    <location>
        <begin position="87"/>
        <end position="111"/>
    </location>
</feature>
<keyword evidence="2 6" id="KW-0349">Heme</keyword>
<dbReference type="Pfam" id="PF00042">
    <property type="entry name" value="Globin"/>
    <property type="match status" value="1"/>
</dbReference>
<dbReference type="InterPro" id="IPR050532">
    <property type="entry name" value="Globin-like_OT"/>
</dbReference>
<keyword evidence="5" id="KW-0408">Iron</keyword>
<keyword evidence="1 6" id="KW-0813">Transport</keyword>
<dbReference type="GO" id="GO:0019825">
    <property type="term" value="F:oxygen binding"/>
    <property type="evidence" value="ECO:0007669"/>
    <property type="project" value="InterPro"/>
</dbReference>
<sequence>MGNHGSFNKSLDQNDENLLRRNVRTFSPMTSVEEARQIRSRSLEPRATQEIHMVEHSKSARYNRKKNTCPRLWDPNDPRLFALARQEEQKRKQQINEDRPRSPSPVPGLEKSCITGMTRHHKMILQKIWMRASEADINECSRSMMSHLLRSNQQLYQMFNLVGMTDKEIQQSTVFNRQAANFAMVFDFVITNMADDLNRVAFALEFLGQHHAGLGFTMEPQLWALFNRVFEDNPPKLVFQNPEGHQVWKLMANFVVRQVKNGYVKEMESPQRKTSNTLHVDRPY</sequence>
<dbReference type="OrthoDB" id="5786608at2759"/>
<name>A0A811L6F5_9BILA</name>
<comment type="similarity">
    <text evidence="6">Belongs to the globin family.</text>
</comment>
<reference evidence="9" key="1">
    <citation type="submission" date="2020-09" db="EMBL/GenBank/DDBJ databases">
        <authorList>
            <person name="Kikuchi T."/>
        </authorList>
    </citation>
    <scope>NUCLEOTIDE SEQUENCE</scope>
    <source>
        <strain evidence="9">SH1</strain>
    </source>
</reference>
<evidence type="ECO:0000313" key="9">
    <source>
        <dbReference type="EMBL" id="CAD5223810.1"/>
    </source>
</evidence>
<evidence type="ECO:0000256" key="7">
    <source>
        <dbReference type="SAM" id="MobiDB-lite"/>
    </source>
</evidence>
<feature type="region of interest" description="Disordered" evidence="7">
    <location>
        <begin position="19"/>
        <end position="47"/>
    </location>
</feature>
<evidence type="ECO:0000256" key="2">
    <source>
        <dbReference type="ARBA" id="ARBA00022617"/>
    </source>
</evidence>
<dbReference type="InterPro" id="IPR009050">
    <property type="entry name" value="Globin-like_sf"/>
</dbReference>
<dbReference type="GO" id="GO:0046872">
    <property type="term" value="F:metal ion binding"/>
    <property type="evidence" value="ECO:0007669"/>
    <property type="project" value="UniProtKB-KW"/>
</dbReference>
<keyword evidence="3 6" id="KW-0561">Oxygen transport</keyword>
<comment type="caution">
    <text evidence="9">The sequence shown here is derived from an EMBL/GenBank/DDBJ whole genome shotgun (WGS) entry which is preliminary data.</text>
</comment>
<evidence type="ECO:0000256" key="1">
    <source>
        <dbReference type="ARBA" id="ARBA00022448"/>
    </source>
</evidence>
<protein>
    <recommendedName>
        <fullName evidence="8">Globin domain-containing protein</fullName>
    </recommendedName>
</protein>
<organism evidence="9 10">
    <name type="scientific">Bursaphelenchus okinawaensis</name>
    <dbReference type="NCBI Taxonomy" id="465554"/>
    <lineage>
        <taxon>Eukaryota</taxon>
        <taxon>Metazoa</taxon>
        <taxon>Ecdysozoa</taxon>
        <taxon>Nematoda</taxon>
        <taxon>Chromadorea</taxon>
        <taxon>Rhabditida</taxon>
        <taxon>Tylenchina</taxon>
        <taxon>Tylenchomorpha</taxon>
        <taxon>Aphelenchoidea</taxon>
        <taxon>Aphelenchoididae</taxon>
        <taxon>Bursaphelenchus</taxon>
    </lineage>
</organism>
<evidence type="ECO:0000259" key="8">
    <source>
        <dbReference type="Pfam" id="PF00042"/>
    </source>
</evidence>
<dbReference type="Proteomes" id="UP000614601">
    <property type="component" value="Unassembled WGS sequence"/>
</dbReference>
<dbReference type="InterPro" id="IPR044399">
    <property type="entry name" value="Mb-like_M"/>
</dbReference>
<accession>A0A811L6F5</accession>
<evidence type="ECO:0000313" key="10">
    <source>
        <dbReference type="Proteomes" id="UP000614601"/>
    </source>
</evidence>
<dbReference type="Gene3D" id="1.10.490.10">
    <property type="entry name" value="Globins"/>
    <property type="match status" value="1"/>
</dbReference>
<feature type="compositionally biased region" description="Basic and acidic residues" evidence="7">
    <location>
        <begin position="87"/>
        <end position="101"/>
    </location>
</feature>
<keyword evidence="4" id="KW-0479">Metal-binding</keyword>
<evidence type="ECO:0000256" key="4">
    <source>
        <dbReference type="ARBA" id="ARBA00022723"/>
    </source>
</evidence>
<feature type="domain" description="Globin" evidence="8">
    <location>
        <begin position="144"/>
        <end position="255"/>
    </location>
</feature>
<keyword evidence="10" id="KW-1185">Reference proteome</keyword>
<evidence type="ECO:0000256" key="6">
    <source>
        <dbReference type="RuleBase" id="RU000356"/>
    </source>
</evidence>
<dbReference type="InterPro" id="IPR012292">
    <property type="entry name" value="Globin/Proto"/>
</dbReference>
<proteinExistence type="inferred from homology"/>
<dbReference type="EMBL" id="CAJFCW020000005">
    <property type="protein sequence ID" value="CAG9118860.1"/>
    <property type="molecule type" value="Genomic_DNA"/>
</dbReference>
<feature type="compositionally biased region" description="Basic and acidic residues" evidence="7">
    <location>
        <begin position="33"/>
        <end position="47"/>
    </location>
</feature>